<keyword evidence="4 10" id="KW-0227">DNA damage</keyword>
<feature type="region of interest" description="Disordered" evidence="11">
    <location>
        <begin position="626"/>
        <end position="668"/>
    </location>
</feature>
<feature type="binding site" evidence="10">
    <location>
        <begin position="124"/>
        <end position="125"/>
    </location>
    <ligand>
        <name>NAD(+)</name>
        <dbReference type="ChEBI" id="CHEBI:57540"/>
    </ligand>
</feature>
<evidence type="ECO:0000256" key="8">
    <source>
        <dbReference type="ARBA" id="ARBA00023204"/>
    </source>
</evidence>
<dbReference type="Gene3D" id="1.10.287.610">
    <property type="entry name" value="Helix hairpin bin"/>
    <property type="match status" value="1"/>
</dbReference>
<evidence type="ECO:0000256" key="9">
    <source>
        <dbReference type="ARBA" id="ARBA00034005"/>
    </source>
</evidence>
<evidence type="ECO:0000313" key="13">
    <source>
        <dbReference type="EMBL" id="MDQ0688247.1"/>
    </source>
</evidence>
<dbReference type="InterPro" id="IPR010994">
    <property type="entry name" value="RuvA_2-like"/>
</dbReference>
<dbReference type="Gene3D" id="6.20.10.30">
    <property type="match status" value="1"/>
</dbReference>
<evidence type="ECO:0000256" key="4">
    <source>
        <dbReference type="ARBA" id="ARBA00022763"/>
    </source>
</evidence>
<comment type="caution">
    <text evidence="10">Lacks conserved residue(s) required for the propagation of feature annotation.</text>
</comment>
<feature type="binding site" evidence="10">
    <location>
        <position position="212"/>
    </location>
    <ligand>
        <name>NAD(+)</name>
        <dbReference type="ChEBI" id="CHEBI:57540"/>
    </ligand>
</feature>
<dbReference type="GO" id="GO:0003911">
    <property type="term" value="F:DNA ligase (NAD+) activity"/>
    <property type="evidence" value="ECO:0007669"/>
    <property type="project" value="UniProtKB-EC"/>
</dbReference>
<evidence type="ECO:0000256" key="5">
    <source>
        <dbReference type="ARBA" id="ARBA00022833"/>
    </source>
</evidence>
<dbReference type="Pfam" id="PF03120">
    <property type="entry name" value="OB_DNA_ligase"/>
    <property type="match status" value="1"/>
</dbReference>
<dbReference type="NCBIfam" id="NF005932">
    <property type="entry name" value="PRK07956.1"/>
    <property type="match status" value="1"/>
</dbReference>
<dbReference type="PANTHER" id="PTHR23389:SF9">
    <property type="entry name" value="DNA LIGASE"/>
    <property type="match status" value="1"/>
</dbReference>
<dbReference type="HAMAP" id="MF_01588">
    <property type="entry name" value="DNA_ligase_A"/>
    <property type="match status" value="1"/>
</dbReference>
<dbReference type="InterPro" id="IPR018239">
    <property type="entry name" value="DNA_ligase_AS"/>
</dbReference>
<sequence>MKITRRADGRRRRDVRAARERFHRRRSRALSVVAGRMTGMTTRGAVIGDAAAYAQAVEDAVKASAAYYAAGTSGLDDDDYDRLVRSIAAWEAEHPEQTLADSPTGKVAGGAVVGDVPHTTAMLSLDNVFSPEEFTAWTASLSRRIGREVSRFSVEPKLDGLAIAARYRQGRLTQLVTRGDGTAGEDVSHAIGTVEGLPAELAEPVTVEVRGEVLMTNAQFEHANEVRTAHGGAPFANPRNAAAGTLRARERAYTVPMTFFGYGLLPLADTDPALAERLRESAHSDLMAEAAGLGVNTTAATAVPGITAATVEEVLARVAETAALRSTLPFGIDGIVVKADLAADQAAAGSGSRAPRWAIAFKLRAVEKITRLVAVEWNVGRTGVIAPRAVLEPVEIEGSTITYATLHNPADITRRDLRLGDRVMVHRAGDVIPRVEAPVAHLRTGEEQPIVFPETCPRCGSGIDTSEQRWRCENGRDCHLVASLSYAAGRDQLDIEGLGHTRVVQLVDARLVADLADLFTLTRDQLLGLERMGETSTDNLLTALATARSQPLSRVLCALGVRGTGRSMSRRIARHFATMDHLRAADAEAIRQVEGIGAEKAPSIVAELAELAPLIDKLVAAGVNMTEPGATPPLPRTAAAADGNEGDGTEGRENTEGRESTGAADAAAVPGPLAGMTVVVTGAMTGALEKLSRNQMNELIERAGGRSSSSVSGKTSLVVAGEGAGSKRAKAEALGVRLAAPDEFAALVADLLAPDAGARPSA</sequence>
<keyword evidence="3 10" id="KW-0479">Metal-binding</keyword>
<evidence type="ECO:0000256" key="2">
    <source>
        <dbReference type="ARBA" id="ARBA00022705"/>
    </source>
</evidence>
<dbReference type="SUPFAM" id="SSF56091">
    <property type="entry name" value="DNA ligase/mRNA capping enzyme, catalytic domain"/>
    <property type="match status" value="1"/>
</dbReference>
<dbReference type="NCBIfam" id="TIGR00575">
    <property type="entry name" value="dnlj"/>
    <property type="match status" value="1"/>
</dbReference>
<feature type="binding site" evidence="10">
    <location>
        <position position="155"/>
    </location>
    <ligand>
        <name>NAD(+)</name>
        <dbReference type="ChEBI" id="CHEBI:57540"/>
    </ligand>
</feature>
<evidence type="ECO:0000256" key="3">
    <source>
        <dbReference type="ARBA" id="ARBA00022723"/>
    </source>
</evidence>
<reference evidence="13 14" key="1">
    <citation type="submission" date="2023-07" db="EMBL/GenBank/DDBJ databases">
        <title>Comparative genomics of wheat-associated soil bacteria to identify genetic determinants of phenazine resistance.</title>
        <authorList>
            <person name="Mouncey N."/>
        </authorList>
    </citation>
    <scope>NUCLEOTIDE SEQUENCE [LARGE SCALE GENOMIC DNA]</scope>
    <source>
        <strain evidence="13 14">W4I19-2</strain>
    </source>
</reference>
<dbReference type="EMBL" id="JAUSYA010000001">
    <property type="protein sequence ID" value="MDQ0688247.1"/>
    <property type="molecule type" value="Genomic_DNA"/>
</dbReference>
<feature type="domain" description="BRCT" evidence="12">
    <location>
        <begin position="668"/>
        <end position="738"/>
    </location>
</feature>
<comment type="similarity">
    <text evidence="10">Belongs to the NAD-dependent DNA ligase family. LigA subfamily.</text>
</comment>
<evidence type="ECO:0000259" key="12">
    <source>
        <dbReference type="PROSITE" id="PS50172"/>
    </source>
</evidence>
<comment type="catalytic activity">
    <reaction evidence="9 10">
        <text>NAD(+) + (deoxyribonucleotide)n-3'-hydroxyl + 5'-phospho-(deoxyribonucleotide)m = (deoxyribonucleotide)n+m + AMP + beta-nicotinamide D-nucleotide.</text>
        <dbReference type="EC" id="6.5.1.2"/>
    </reaction>
</comment>
<feature type="binding site" evidence="10">
    <location>
        <position position="338"/>
    </location>
    <ligand>
        <name>NAD(+)</name>
        <dbReference type="ChEBI" id="CHEBI:57540"/>
    </ligand>
</feature>
<keyword evidence="2 10" id="KW-0235">DNA replication</keyword>
<evidence type="ECO:0000256" key="6">
    <source>
        <dbReference type="ARBA" id="ARBA00022842"/>
    </source>
</evidence>
<accession>A0ABU0QC70</accession>
<feature type="active site" description="N6-AMP-lysine intermediate" evidence="10">
    <location>
        <position position="157"/>
    </location>
</feature>
<dbReference type="SUPFAM" id="SSF50249">
    <property type="entry name" value="Nucleic acid-binding proteins"/>
    <property type="match status" value="1"/>
</dbReference>
<feature type="binding site" evidence="10">
    <location>
        <position position="178"/>
    </location>
    <ligand>
        <name>NAD(+)</name>
        <dbReference type="ChEBI" id="CHEBI:57540"/>
    </ligand>
</feature>
<keyword evidence="7 10" id="KW-0520">NAD</keyword>
<evidence type="ECO:0000256" key="10">
    <source>
        <dbReference type="HAMAP-Rule" id="MF_01588"/>
    </source>
</evidence>
<dbReference type="Pfam" id="PF00533">
    <property type="entry name" value="BRCT"/>
    <property type="match status" value="1"/>
</dbReference>
<dbReference type="InterPro" id="IPR013839">
    <property type="entry name" value="DNAligase_adenylation"/>
</dbReference>
<dbReference type="InterPro" id="IPR001357">
    <property type="entry name" value="BRCT_dom"/>
</dbReference>
<protein>
    <recommendedName>
        <fullName evidence="10">DNA ligase</fullName>
        <ecNumber evidence="10">6.5.1.2</ecNumber>
    </recommendedName>
    <alternativeName>
        <fullName evidence="10">Polydeoxyribonucleotide synthase [NAD(+)]</fullName>
    </alternativeName>
</protein>
<evidence type="ECO:0000313" key="14">
    <source>
        <dbReference type="Proteomes" id="UP001243364"/>
    </source>
</evidence>
<evidence type="ECO:0000256" key="11">
    <source>
        <dbReference type="SAM" id="MobiDB-lite"/>
    </source>
</evidence>
<feature type="binding site" evidence="10">
    <location>
        <position position="362"/>
    </location>
    <ligand>
        <name>NAD(+)</name>
        <dbReference type="ChEBI" id="CHEBI:57540"/>
    </ligand>
</feature>
<evidence type="ECO:0000256" key="7">
    <source>
        <dbReference type="ARBA" id="ARBA00023027"/>
    </source>
</evidence>
<dbReference type="Gene3D" id="3.40.50.10190">
    <property type="entry name" value="BRCT domain"/>
    <property type="match status" value="1"/>
</dbReference>
<proteinExistence type="inferred from homology"/>
<keyword evidence="10" id="KW-0464">Manganese</keyword>
<keyword evidence="8 10" id="KW-0234">DNA repair</keyword>
<feature type="binding site" evidence="10">
    <location>
        <position position="456"/>
    </location>
    <ligand>
        <name>Zn(2+)</name>
        <dbReference type="ChEBI" id="CHEBI:29105"/>
    </ligand>
</feature>
<dbReference type="SUPFAM" id="SSF52113">
    <property type="entry name" value="BRCT domain"/>
    <property type="match status" value="1"/>
</dbReference>
<dbReference type="InterPro" id="IPR012340">
    <property type="entry name" value="NA-bd_OB-fold"/>
</dbReference>
<feature type="binding site" evidence="10">
    <location>
        <position position="478"/>
    </location>
    <ligand>
        <name>Zn(2+)</name>
        <dbReference type="ChEBI" id="CHEBI:29105"/>
    </ligand>
</feature>
<dbReference type="InterPro" id="IPR001679">
    <property type="entry name" value="DNA_ligase"/>
</dbReference>
<dbReference type="Gene3D" id="1.10.150.20">
    <property type="entry name" value="5' to 3' exonuclease, C-terminal subdomain"/>
    <property type="match status" value="2"/>
</dbReference>
<dbReference type="Proteomes" id="UP001243364">
    <property type="component" value="Unassembled WGS sequence"/>
</dbReference>
<evidence type="ECO:0000256" key="1">
    <source>
        <dbReference type="ARBA" id="ARBA00022598"/>
    </source>
</evidence>
<dbReference type="EC" id="6.5.1.2" evidence="10"/>
<dbReference type="PIRSF" id="PIRSF001604">
    <property type="entry name" value="LigA"/>
    <property type="match status" value="1"/>
</dbReference>
<feature type="compositionally biased region" description="Basic and acidic residues" evidence="11">
    <location>
        <begin position="649"/>
        <end position="659"/>
    </location>
</feature>
<feature type="region of interest" description="Disordered" evidence="11">
    <location>
        <begin position="1"/>
        <end position="21"/>
    </location>
</feature>
<dbReference type="Pfam" id="PF12826">
    <property type="entry name" value="HHH_2"/>
    <property type="match status" value="1"/>
</dbReference>
<keyword evidence="5 10" id="KW-0862">Zinc</keyword>
<comment type="function">
    <text evidence="10">DNA ligase that catalyzes the formation of phosphodiester linkages between 5'-phosphoryl and 3'-hydroxyl groups in double-stranded DNA using NAD as a coenzyme and as the energy source for the reaction. It is essential for DNA replication and repair of damaged DNA.</text>
</comment>
<gene>
    <name evidence="10" type="primary">ligA</name>
    <name evidence="13" type="ORF">QFZ56_007210</name>
</gene>
<dbReference type="PROSITE" id="PS50172">
    <property type="entry name" value="BRCT"/>
    <property type="match status" value="1"/>
</dbReference>
<feature type="binding site" evidence="10">
    <location>
        <begin position="77"/>
        <end position="81"/>
    </location>
    <ligand>
        <name>NAD(+)</name>
        <dbReference type="ChEBI" id="CHEBI:57540"/>
    </ligand>
</feature>
<organism evidence="13 14">
    <name type="scientific">Streptomyces achromogenes</name>
    <dbReference type="NCBI Taxonomy" id="67255"/>
    <lineage>
        <taxon>Bacteria</taxon>
        <taxon>Bacillati</taxon>
        <taxon>Actinomycetota</taxon>
        <taxon>Actinomycetes</taxon>
        <taxon>Kitasatosporales</taxon>
        <taxon>Streptomycetaceae</taxon>
        <taxon>Streptomyces</taxon>
    </lineage>
</organism>
<keyword evidence="6 10" id="KW-0460">Magnesium</keyword>
<dbReference type="Gene3D" id="2.40.50.140">
    <property type="entry name" value="Nucleic acid-binding proteins"/>
    <property type="match status" value="1"/>
</dbReference>
<dbReference type="InterPro" id="IPR004150">
    <property type="entry name" value="NAD_DNA_ligase_OB"/>
</dbReference>
<dbReference type="CDD" id="cd00114">
    <property type="entry name" value="LIGANc"/>
    <property type="match status" value="1"/>
</dbReference>
<comment type="cofactor">
    <cofactor evidence="10">
        <name>Mg(2+)</name>
        <dbReference type="ChEBI" id="CHEBI:18420"/>
    </cofactor>
    <cofactor evidence="10">
        <name>Mn(2+)</name>
        <dbReference type="ChEBI" id="CHEBI:29035"/>
    </cofactor>
</comment>
<dbReference type="PANTHER" id="PTHR23389">
    <property type="entry name" value="CHROMOSOME TRANSMISSION FIDELITY FACTOR 18"/>
    <property type="match status" value="1"/>
</dbReference>
<name>A0ABU0QC70_STRAH</name>
<keyword evidence="14" id="KW-1185">Reference proteome</keyword>
<dbReference type="SMART" id="SM00532">
    <property type="entry name" value="LIGANc"/>
    <property type="match status" value="1"/>
</dbReference>
<dbReference type="SMART" id="SM00292">
    <property type="entry name" value="BRCT"/>
    <property type="match status" value="1"/>
</dbReference>
<dbReference type="Gene3D" id="3.30.470.30">
    <property type="entry name" value="DNA ligase/mRNA capping enzyme"/>
    <property type="match status" value="1"/>
</dbReference>
<dbReference type="SUPFAM" id="SSF47781">
    <property type="entry name" value="RuvA domain 2-like"/>
    <property type="match status" value="1"/>
</dbReference>
<dbReference type="Pfam" id="PF01653">
    <property type="entry name" value="DNA_ligase_aden"/>
    <property type="match status" value="1"/>
</dbReference>
<dbReference type="InterPro" id="IPR036420">
    <property type="entry name" value="BRCT_dom_sf"/>
</dbReference>
<comment type="caution">
    <text evidence="13">The sequence shown here is derived from an EMBL/GenBank/DDBJ whole genome shotgun (WGS) entry which is preliminary data.</text>
</comment>
<feature type="binding site" evidence="10">
    <location>
        <position position="459"/>
    </location>
    <ligand>
        <name>Zn(2+)</name>
        <dbReference type="ChEBI" id="CHEBI:29105"/>
    </ligand>
</feature>
<keyword evidence="1 10" id="KW-0436">Ligase</keyword>
<dbReference type="InterPro" id="IPR041663">
    <property type="entry name" value="DisA/LigA_HHH"/>
</dbReference>
<dbReference type="PROSITE" id="PS01055">
    <property type="entry name" value="DNA_LIGASE_N1"/>
    <property type="match status" value="1"/>
</dbReference>
<dbReference type="InterPro" id="IPR013840">
    <property type="entry name" value="DNAligase_N"/>
</dbReference>